<dbReference type="Gene3D" id="1.20.1440.130">
    <property type="entry name" value="VKOR domain"/>
    <property type="match status" value="1"/>
</dbReference>
<evidence type="ECO:0000256" key="1">
    <source>
        <dbReference type="ARBA" id="ARBA00004141"/>
    </source>
</evidence>
<evidence type="ECO:0000256" key="2">
    <source>
        <dbReference type="ARBA" id="ARBA00006214"/>
    </source>
</evidence>
<keyword evidence="7 10" id="KW-0472">Membrane</keyword>
<dbReference type="InterPro" id="IPR036291">
    <property type="entry name" value="NAD(P)-bd_dom_sf"/>
</dbReference>
<evidence type="ECO:0000259" key="13">
    <source>
        <dbReference type="Pfam" id="PF07884"/>
    </source>
</evidence>
<keyword evidence="3 10" id="KW-0812">Transmembrane</keyword>
<keyword evidence="8" id="KW-1015">Disulfide bond</keyword>
<keyword evidence="5 10" id="KW-1133">Transmembrane helix</keyword>
<name>A0A6F8T923_9GAMM</name>
<evidence type="ECO:0000313" key="14">
    <source>
        <dbReference type="EMBL" id="BCA96617.1"/>
    </source>
</evidence>
<comment type="similarity">
    <text evidence="2">Belongs to the VKOR family.</text>
</comment>
<feature type="domain" description="SPW repeat-containing integral membrane" evidence="12">
    <location>
        <begin position="385"/>
        <end position="477"/>
    </location>
</feature>
<dbReference type="GO" id="GO:0016020">
    <property type="term" value="C:membrane"/>
    <property type="evidence" value="ECO:0007669"/>
    <property type="project" value="UniProtKB-SubCell"/>
</dbReference>
<feature type="transmembrane region" description="Helical" evidence="10">
    <location>
        <begin position="599"/>
        <end position="621"/>
    </location>
</feature>
<reference evidence="14" key="1">
    <citation type="journal article" date="2020" name="Microbiol. Resour. Announc.">
        <title>Complete Genome Sequence of Novel Psychrotolerant Legionella Strain TUM19329, Isolated from Antarctic Lake Sediment.</title>
        <authorList>
            <person name="Shimada S."/>
            <person name="Nakai R."/>
            <person name="Aoki K."/>
            <person name="Shimoeda N."/>
            <person name="Ohno G."/>
            <person name="Miyazaki Y."/>
            <person name="Kudoh S."/>
            <person name="Imura S."/>
            <person name="Watanabe K."/>
            <person name="Ishii Y."/>
            <person name="Tateda K."/>
        </authorList>
    </citation>
    <scope>NUCLEOTIDE SEQUENCE [LARGE SCALE GENOMIC DNA]</scope>
    <source>
        <strain evidence="14">TUM19329</strain>
    </source>
</reference>
<accession>A0A6F8T923</accession>
<dbReference type="Pfam" id="PF01370">
    <property type="entry name" value="Epimerase"/>
    <property type="match status" value="1"/>
</dbReference>
<evidence type="ECO:0000313" key="15">
    <source>
        <dbReference type="Proteomes" id="UP000502894"/>
    </source>
</evidence>
<dbReference type="RefSeq" id="WP_173237878.1">
    <property type="nucleotide sequence ID" value="NZ_AP022839.1"/>
</dbReference>
<organism evidence="14 15">
    <name type="scientific">Legionella antarctica</name>
    <dbReference type="NCBI Taxonomy" id="2708020"/>
    <lineage>
        <taxon>Bacteria</taxon>
        <taxon>Pseudomonadati</taxon>
        <taxon>Pseudomonadota</taxon>
        <taxon>Gammaproteobacteria</taxon>
        <taxon>Legionellales</taxon>
        <taxon>Legionellaceae</taxon>
        <taxon>Legionella</taxon>
    </lineage>
</organism>
<evidence type="ECO:0000256" key="7">
    <source>
        <dbReference type="ARBA" id="ARBA00023136"/>
    </source>
</evidence>
<evidence type="ECO:0000256" key="8">
    <source>
        <dbReference type="ARBA" id="ARBA00023157"/>
    </source>
</evidence>
<dbReference type="AlphaFoldDB" id="A0A6F8T923"/>
<dbReference type="PANTHER" id="PTHR43245">
    <property type="entry name" value="BIFUNCTIONAL POLYMYXIN RESISTANCE PROTEIN ARNA"/>
    <property type="match status" value="1"/>
</dbReference>
<dbReference type="GO" id="GO:0016491">
    <property type="term" value="F:oxidoreductase activity"/>
    <property type="evidence" value="ECO:0007669"/>
    <property type="project" value="UniProtKB-KW"/>
</dbReference>
<evidence type="ECO:0000256" key="5">
    <source>
        <dbReference type="ARBA" id="ARBA00022989"/>
    </source>
</evidence>
<evidence type="ECO:0000259" key="11">
    <source>
        <dbReference type="Pfam" id="PF01370"/>
    </source>
</evidence>
<dbReference type="SUPFAM" id="SSF51735">
    <property type="entry name" value="NAD(P)-binding Rossmann-fold domains"/>
    <property type="match status" value="1"/>
</dbReference>
<feature type="transmembrane region" description="Helical" evidence="10">
    <location>
        <begin position="628"/>
        <end position="648"/>
    </location>
</feature>
<protein>
    <submittedName>
        <fullName evidence="14">Vitamin K epoxide reductase</fullName>
    </submittedName>
</protein>
<dbReference type="Pfam" id="PF07884">
    <property type="entry name" value="VKOR"/>
    <property type="match status" value="1"/>
</dbReference>
<evidence type="ECO:0000256" key="4">
    <source>
        <dbReference type="ARBA" id="ARBA00022719"/>
    </source>
</evidence>
<evidence type="ECO:0000256" key="3">
    <source>
        <dbReference type="ARBA" id="ARBA00022692"/>
    </source>
</evidence>
<dbReference type="KEGG" id="lant:TUM19329_29780"/>
<proteinExistence type="inferred from homology"/>
<dbReference type="CDD" id="cd12919">
    <property type="entry name" value="VKOR_2"/>
    <property type="match status" value="1"/>
</dbReference>
<feature type="domain" description="NAD-dependent epimerase/dehydratase" evidence="11">
    <location>
        <begin position="10"/>
        <end position="236"/>
    </location>
</feature>
<keyword evidence="6" id="KW-0560">Oxidoreductase</keyword>
<dbReference type="InterPro" id="IPR005530">
    <property type="entry name" value="SPW"/>
</dbReference>
<evidence type="ECO:0000259" key="12">
    <source>
        <dbReference type="Pfam" id="PF03779"/>
    </source>
</evidence>
<evidence type="ECO:0000256" key="6">
    <source>
        <dbReference type="ARBA" id="ARBA00023002"/>
    </source>
</evidence>
<feature type="transmembrane region" description="Helical" evidence="10">
    <location>
        <begin position="712"/>
        <end position="731"/>
    </location>
</feature>
<dbReference type="InterPro" id="IPR050177">
    <property type="entry name" value="Lipid_A_modif_metabolic_enz"/>
</dbReference>
<dbReference type="Pfam" id="PF03779">
    <property type="entry name" value="SPW"/>
    <property type="match status" value="2"/>
</dbReference>
<feature type="transmembrane region" description="Helical" evidence="10">
    <location>
        <begin position="743"/>
        <end position="776"/>
    </location>
</feature>
<feature type="domain" description="SPW repeat-containing integral membrane" evidence="12">
    <location>
        <begin position="712"/>
        <end position="802"/>
    </location>
</feature>
<comment type="subcellular location">
    <subcellularLocation>
        <location evidence="1">Membrane</location>
        <topology evidence="1">Multi-pass membrane protein</topology>
    </subcellularLocation>
</comment>
<dbReference type="EMBL" id="AP022839">
    <property type="protein sequence ID" value="BCA96617.1"/>
    <property type="molecule type" value="Genomic_DNA"/>
</dbReference>
<dbReference type="Proteomes" id="UP000502894">
    <property type="component" value="Chromosome"/>
</dbReference>
<dbReference type="InterPro" id="IPR001509">
    <property type="entry name" value="Epimerase_deHydtase"/>
</dbReference>
<dbReference type="Gene3D" id="3.40.50.720">
    <property type="entry name" value="NAD(P)-binding Rossmann-like Domain"/>
    <property type="match status" value="1"/>
</dbReference>
<dbReference type="InterPro" id="IPR038354">
    <property type="entry name" value="VKOR_sf"/>
</dbReference>
<feature type="transmembrane region" description="Helical" evidence="10">
    <location>
        <begin position="512"/>
        <end position="533"/>
    </location>
</feature>
<keyword evidence="4" id="KW-0874">Quinone</keyword>
<keyword evidence="15" id="KW-1185">Reference proteome</keyword>
<evidence type="ECO:0000256" key="10">
    <source>
        <dbReference type="SAM" id="Phobius"/>
    </source>
</evidence>
<evidence type="ECO:0000256" key="9">
    <source>
        <dbReference type="ARBA" id="ARBA00023284"/>
    </source>
</evidence>
<feature type="domain" description="Vitamin K epoxide reductase" evidence="13">
    <location>
        <begin position="513"/>
        <end position="647"/>
    </location>
</feature>
<feature type="transmembrane region" description="Helical" evidence="10">
    <location>
        <begin position="782"/>
        <end position="803"/>
    </location>
</feature>
<sequence length="820" mass="91772">MVKGKTKPIVIITGSAGTIGTALTRKLKDCYQVVGFDLSEDACDIPFDLSSPISVSLAFKLFKEKFGNKIAGVIHLAAFFDFTGKESPLYDTINEEGTKKLLEALQDFDVDRFIYSSTMLVQKPSARGERINEQTPVEPKWAYPKSKAKTEEIIARYHGKIPYLILRLAGVYNDQRCVPTLANQIARVYERDVKSNLYAGDIKAGQSFIHQNDLMELFKKALDKRNDLPKKEIILAGEPETISYEQLQKQIAQLIHEEDVDLISVPKGMAKIGAYIEEKMEPIVPDEYDKGEKPFIRPFMIDLASDHYALDISKAEKELDWKPKHRINETLPKIIKALKKDANRWYELNGVTKPDWMEANKGHHVETTRKAYEVQFRKQHQNNLWAHFLNIVLGFWLITAPPTLGYESYPLAVSDMASGVLLIVLAFLSLSWRAAPARWGCALVGLWLIYAPLFFWAPTSGAYLNDTLTGFLVIGFSILVKPSIGIAPNAAMHGSSIPPGWEFSPSSWFQRFPIIVLAFIGLYVSRYLAAYQLEHIDSVWEPFFTGFLPDAKNGTEEIITSYVSKVWPIPDAGLGATVYILEILTGILGSSNRWRTMPWLVLFFGIMIVPLGVVSITFIIIQPILLNTWCTLCLIGAAAMLIQVPYSFDELVATSMFLWRRWKAGRPILRVLLFGDVDEADKKSRGNIEDDFEQSPRIIIKEMLTGGVSLPWNLALCVLIGVWLMCTRLTLGASGSMANVDHLIGSLIVTITVTSLAESVRVLRLINLVCAVALFITPFVYGANLTATLVSILAGSLLFVLTLPRGKIRSSYGAWDKFIV</sequence>
<feature type="transmembrane region" description="Helical" evidence="10">
    <location>
        <begin position="469"/>
        <end position="491"/>
    </location>
</feature>
<feature type="transmembrane region" description="Helical" evidence="10">
    <location>
        <begin position="439"/>
        <end position="457"/>
    </location>
</feature>
<dbReference type="GO" id="GO:0048038">
    <property type="term" value="F:quinone binding"/>
    <property type="evidence" value="ECO:0007669"/>
    <property type="project" value="UniProtKB-KW"/>
</dbReference>
<keyword evidence="9" id="KW-0676">Redox-active center</keyword>
<dbReference type="InterPro" id="IPR012932">
    <property type="entry name" value="VKOR"/>
</dbReference>
<feature type="transmembrane region" description="Helical" evidence="10">
    <location>
        <begin position="384"/>
        <end position="404"/>
    </location>
</feature>
<gene>
    <name evidence="14" type="ORF">TUM19329_29780</name>
</gene>